<proteinExistence type="predicted"/>
<dbReference type="Gene3D" id="3.40.50.1820">
    <property type="entry name" value="alpha/beta hydrolase"/>
    <property type="match status" value="1"/>
</dbReference>
<dbReference type="EMBL" id="JAGMUV010000004">
    <property type="protein sequence ID" value="KAH7161755.1"/>
    <property type="molecule type" value="Genomic_DNA"/>
</dbReference>
<dbReference type="SMART" id="SM01110">
    <property type="entry name" value="Cutinase"/>
    <property type="match status" value="1"/>
</dbReference>
<name>A0A9P9JK44_9HYPO</name>
<dbReference type="PANTHER" id="PTHR33630:SF9">
    <property type="entry name" value="CUTINASE 4"/>
    <property type="match status" value="1"/>
</dbReference>
<dbReference type="InterPro" id="IPR029058">
    <property type="entry name" value="AB_hydrolase_fold"/>
</dbReference>
<comment type="caution">
    <text evidence="4">The sequence shown here is derived from an EMBL/GenBank/DDBJ whole genome shotgun (WGS) entry which is preliminary data.</text>
</comment>
<accession>A0A9P9JK44</accession>
<sequence>MHRFTAFGSAGLLAAHLAVGFAQNSTVECAKGLKMFVSRGTDEDMGFGVTGALVNAIAQQIEGSDSVYIAYPATDGNPSYFDSAANGTGLIKEAVTEYAQACPNSKMALFGYSQGGQITTNAMCGQPPVWATYGGVGGGDLEKIIEFSKPLPTNATKNVVSVVVFGDTTHRDDAPYNHGNSTGQGIFWRADISSCEALGDRIRSYCSAGDPFCDVGDLVIPRTHLTYIQDYGVEVAAYVVEQFESGDDAVESSSESTPTPVPENFATGMMPKPVLAMAVCLLTAMVM</sequence>
<dbReference type="AlphaFoldDB" id="A0A9P9JK44"/>
<keyword evidence="5" id="KW-1185">Reference proteome</keyword>
<dbReference type="OrthoDB" id="6020543at2759"/>
<keyword evidence="3" id="KW-0732">Signal</keyword>
<evidence type="ECO:0000313" key="5">
    <source>
        <dbReference type="Proteomes" id="UP000738349"/>
    </source>
</evidence>
<dbReference type="SUPFAM" id="SSF53474">
    <property type="entry name" value="alpha/beta-Hydrolases"/>
    <property type="match status" value="1"/>
</dbReference>
<reference evidence="4" key="1">
    <citation type="journal article" date="2021" name="Nat. Commun.">
        <title>Genetic determinants of endophytism in the Arabidopsis root mycobiome.</title>
        <authorList>
            <person name="Mesny F."/>
            <person name="Miyauchi S."/>
            <person name="Thiergart T."/>
            <person name="Pickel B."/>
            <person name="Atanasova L."/>
            <person name="Karlsson M."/>
            <person name="Huettel B."/>
            <person name="Barry K.W."/>
            <person name="Haridas S."/>
            <person name="Chen C."/>
            <person name="Bauer D."/>
            <person name="Andreopoulos W."/>
            <person name="Pangilinan J."/>
            <person name="LaButti K."/>
            <person name="Riley R."/>
            <person name="Lipzen A."/>
            <person name="Clum A."/>
            <person name="Drula E."/>
            <person name="Henrissat B."/>
            <person name="Kohler A."/>
            <person name="Grigoriev I.V."/>
            <person name="Martin F.M."/>
            <person name="Hacquard S."/>
        </authorList>
    </citation>
    <scope>NUCLEOTIDE SEQUENCE</scope>
    <source>
        <strain evidence="4">MPI-CAGE-AT-0147</strain>
    </source>
</reference>
<keyword evidence="1" id="KW-0378">Hydrolase</keyword>
<feature type="chain" id="PRO_5040469341" evidence="3">
    <location>
        <begin position="23"/>
        <end position="287"/>
    </location>
</feature>
<evidence type="ECO:0000256" key="1">
    <source>
        <dbReference type="ARBA" id="ARBA00022801"/>
    </source>
</evidence>
<evidence type="ECO:0000256" key="3">
    <source>
        <dbReference type="SAM" id="SignalP"/>
    </source>
</evidence>
<organism evidence="4 5">
    <name type="scientific">Dactylonectria macrodidyma</name>
    <dbReference type="NCBI Taxonomy" id="307937"/>
    <lineage>
        <taxon>Eukaryota</taxon>
        <taxon>Fungi</taxon>
        <taxon>Dikarya</taxon>
        <taxon>Ascomycota</taxon>
        <taxon>Pezizomycotina</taxon>
        <taxon>Sordariomycetes</taxon>
        <taxon>Hypocreomycetidae</taxon>
        <taxon>Hypocreales</taxon>
        <taxon>Nectriaceae</taxon>
        <taxon>Dactylonectria</taxon>
    </lineage>
</organism>
<gene>
    <name evidence="4" type="ORF">EDB81DRAFT_756261</name>
</gene>
<dbReference type="Proteomes" id="UP000738349">
    <property type="component" value="Unassembled WGS sequence"/>
</dbReference>
<keyword evidence="2" id="KW-1015">Disulfide bond</keyword>
<feature type="signal peptide" evidence="3">
    <location>
        <begin position="1"/>
        <end position="22"/>
    </location>
</feature>
<dbReference type="Pfam" id="PF01083">
    <property type="entry name" value="Cutinase"/>
    <property type="match status" value="1"/>
</dbReference>
<evidence type="ECO:0000256" key="2">
    <source>
        <dbReference type="ARBA" id="ARBA00023157"/>
    </source>
</evidence>
<dbReference type="GO" id="GO:0052689">
    <property type="term" value="F:carboxylic ester hydrolase activity"/>
    <property type="evidence" value="ECO:0007669"/>
    <property type="project" value="UniProtKB-ARBA"/>
</dbReference>
<evidence type="ECO:0000313" key="4">
    <source>
        <dbReference type="EMBL" id="KAH7161755.1"/>
    </source>
</evidence>
<dbReference type="PANTHER" id="PTHR33630">
    <property type="entry name" value="CUTINASE RV1984C-RELATED-RELATED"/>
    <property type="match status" value="1"/>
</dbReference>
<dbReference type="InterPro" id="IPR000675">
    <property type="entry name" value="Cutinase/axe"/>
</dbReference>
<protein>
    <submittedName>
        <fullName evidence="4">Cutinase-domain-containing protein</fullName>
    </submittedName>
</protein>